<evidence type="ECO:0000259" key="2">
    <source>
        <dbReference type="Pfam" id="PF12704"/>
    </source>
</evidence>
<sequence>MFIDFWCEIYESVKRKPSRTILTGIGISWGIFILIVLVGIGSGFERGIFKLFNGFSKSTTYVYASETSMGYKGAASGRKIQFQKEDLDMLKSRIPEITHLSPETGRWNAVYAGTKNGWFETRGVYPDYFLIKLLEVEHGRILNALDMNEARKVVLIGENVADMLFRKENPIGKYIRMGQ</sequence>
<keyword evidence="1" id="KW-0472">Membrane</keyword>
<keyword evidence="1" id="KW-0812">Transmembrane</keyword>
<reference evidence="3 4" key="1">
    <citation type="submission" date="2013-04" db="EMBL/GenBank/DDBJ databases">
        <title>The Genome Sequence of Bacteroides massiliensis dnLKV3.</title>
        <authorList>
            <consortium name="The Broad Institute Genomics Platform"/>
            <consortium name="The Broad Institute Genome Sequencing Center for Infectious Disease"/>
            <person name="Earl A."/>
            <person name="Xavier R."/>
            <person name="Kuhn K."/>
            <person name="Stappenbeck T."/>
            <person name="Walker B."/>
            <person name="Young S."/>
            <person name="Zeng Q."/>
            <person name="Gargeya S."/>
            <person name="Fitzgerald M."/>
            <person name="Haas B."/>
            <person name="Abouelleil A."/>
            <person name="Allen A.W."/>
            <person name="Alvarado L."/>
            <person name="Arachchi H.M."/>
            <person name="Berlin A.M."/>
            <person name="Chapman S.B."/>
            <person name="Gainer-Dewar J."/>
            <person name="Goldberg J."/>
            <person name="Griggs A."/>
            <person name="Gujja S."/>
            <person name="Hansen M."/>
            <person name="Howarth C."/>
            <person name="Imamovic A."/>
            <person name="Ireland A."/>
            <person name="Larimer J."/>
            <person name="McCowan C."/>
            <person name="Murphy C."/>
            <person name="Pearson M."/>
            <person name="Poon T.W."/>
            <person name="Priest M."/>
            <person name="Roberts A."/>
            <person name="Saif S."/>
            <person name="Shea T."/>
            <person name="Sisk P."/>
            <person name="Sykes S."/>
            <person name="Wortman J."/>
            <person name="Nusbaum C."/>
            <person name="Birren B."/>
        </authorList>
    </citation>
    <scope>NUCLEOTIDE SEQUENCE [LARGE SCALE GENOMIC DNA]</scope>
    <source>
        <strain evidence="4">dnLKV3</strain>
    </source>
</reference>
<name>R9I7B5_9BACT</name>
<accession>R9I7B5</accession>
<dbReference type="STRING" id="1235788.C802_04018"/>
<dbReference type="PANTHER" id="PTHR30572">
    <property type="entry name" value="MEMBRANE COMPONENT OF TRANSPORTER-RELATED"/>
    <property type="match status" value="1"/>
</dbReference>
<dbReference type="GO" id="GO:0005886">
    <property type="term" value="C:plasma membrane"/>
    <property type="evidence" value="ECO:0007669"/>
    <property type="project" value="TreeGrafter"/>
</dbReference>
<dbReference type="InterPro" id="IPR050250">
    <property type="entry name" value="Macrolide_Exporter_MacB"/>
</dbReference>
<proteinExistence type="predicted"/>
<dbReference type="Pfam" id="PF12704">
    <property type="entry name" value="MacB_PCD"/>
    <property type="match status" value="1"/>
</dbReference>
<keyword evidence="1" id="KW-1133">Transmembrane helix</keyword>
<feature type="transmembrane region" description="Helical" evidence="1">
    <location>
        <begin position="21"/>
        <end position="44"/>
    </location>
</feature>
<feature type="domain" description="MacB-like periplasmic core" evidence="2">
    <location>
        <begin position="20"/>
        <end position="178"/>
    </location>
</feature>
<evidence type="ECO:0000313" key="3">
    <source>
        <dbReference type="EMBL" id="EOS09270.1"/>
    </source>
</evidence>
<dbReference type="GO" id="GO:0022857">
    <property type="term" value="F:transmembrane transporter activity"/>
    <property type="evidence" value="ECO:0007669"/>
    <property type="project" value="TreeGrafter"/>
</dbReference>
<dbReference type="InterPro" id="IPR025857">
    <property type="entry name" value="MacB_PCD"/>
</dbReference>
<dbReference type="HOGENOM" id="CLU_094473_0_0_10"/>
<dbReference type="AlphaFoldDB" id="R9I7B5"/>
<comment type="caution">
    <text evidence="3">The sequence shown here is derived from an EMBL/GenBank/DDBJ whole genome shotgun (WGS) entry which is preliminary data.</text>
</comment>
<gene>
    <name evidence="3" type="ORF">C802_04018</name>
</gene>
<organism evidence="3 4">
    <name type="scientific">Phocaeicola sartorii</name>
    <dbReference type="NCBI Taxonomy" id="671267"/>
    <lineage>
        <taxon>Bacteria</taxon>
        <taxon>Pseudomonadati</taxon>
        <taxon>Bacteroidota</taxon>
        <taxon>Bacteroidia</taxon>
        <taxon>Bacteroidales</taxon>
        <taxon>Bacteroidaceae</taxon>
        <taxon>Phocaeicola</taxon>
    </lineage>
</organism>
<evidence type="ECO:0000313" key="4">
    <source>
        <dbReference type="Proteomes" id="UP000014200"/>
    </source>
</evidence>
<dbReference type="GeneID" id="82155479"/>
<dbReference type="PANTHER" id="PTHR30572:SF4">
    <property type="entry name" value="ABC TRANSPORTER PERMEASE YTRF"/>
    <property type="match status" value="1"/>
</dbReference>
<keyword evidence="4" id="KW-1185">Reference proteome</keyword>
<dbReference type="EMBL" id="ASSP01000024">
    <property type="protein sequence ID" value="EOS09270.1"/>
    <property type="molecule type" value="Genomic_DNA"/>
</dbReference>
<dbReference type="RefSeq" id="WP_016278246.1">
    <property type="nucleotide sequence ID" value="NZ_JABVZU010000003.1"/>
</dbReference>
<evidence type="ECO:0000256" key="1">
    <source>
        <dbReference type="SAM" id="Phobius"/>
    </source>
</evidence>
<protein>
    <recommendedName>
        <fullName evidence="2">MacB-like periplasmic core domain-containing protein</fullName>
    </recommendedName>
</protein>
<dbReference type="Proteomes" id="UP000014200">
    <property type="component" value="Unassembled WGS sequence"/>
</dbReference>
<dbReference type="PATRIC" id="fig|1235788.3.peg.4116"/>